<comment type="caution">
    <text evidence="1">The sequence shown here is derived from an EMBL/GenBank/DDBJ whole genome shotgun (WGS) entry which is preliminary data.</text>
</comment>
<dbReference type="EMBL" id="MU267602">
    <property type="protein sequence ID" value="KAH7915242.1"/>
    <property type="molecule type" value="Genomic_DNA"/>
</dbReference>
<proteinExistence type="predicted"/>
<name>A0ACB8AS91_9AGAM</name>
<reference evidence="1" key="1">
    <citation type="journal article" date="2021" name="New Phytol.">
        <title>Evolutionary innovations through gain and loss of genes in the ectomycorrhizal Boletales.</title>
        <authorList>
            <person name="Wu G."/>
            <person name="Miyauchi S."/>
            <person name="Morin E."/>
            <person name="Kuo A."/>
            <person name="Drula E."/>
            <person name="Varga T."/>
            <person name="Kohler A."/>
            <person name="Feng B."/>
            <person name="Cao Y."/>
            <person name="Lipzen A."/>
            <person name="Daum C."/>
            <person name="Hundley H."/>
            <person name="Pangilinan J."/>
            <person name="Johnson J."/>
            <person name="Barry K."/>
            <person name="LaButti K."/>
            <person name="Ng V."/>
            <person name="Ahrendt S."/>
            <person name="Min B."/>
            <person name="Choi I.G."/>
            <person name="Park H."/>
            <person name="Plett J.M."/>
            <person name="Magnuson J."/>
            <person name="Spatafora J.W."/>
            <person name="Nagy L.G."/>
            <person name="Henrissat B."/>
            <person name="Grigoriev I.V."/>
            <person name="Yang Z.L."/>
            <person name="Xu J."/>
            <person name="Martin F.M."/>
        </authorList>
    </citation>
    <scope>NUCLEOTIDE SEQUENCE</scope>
    <source>
        <strain evidence="1">ATCC 28755</strain>
    </source>
</reference>
<evidence type="ECO:0000313" key="1">
    <source>
        <dbReference type="EMBL" id="KAH7915242.1"/>
    </source>
</evidence>
<sequence>MNSVPLELLGNHGLRVEYFSDHRRFPQKAFKSSNTPKLVLARVGEPIDCGLIDHIIHRRHEIITSVTRPISKIVNDLNDLRRNTKTAAHPSMSYTWSSNIEVDDKYPGLAHHAALENSISRGSQYAVDAMIMAQPDSATQEVAKASVIYRVNHKESLADSVTKSSIHICSRRLPDYGYHYARTSYRVSRKSPTLSPNAYLEH</sequence>
<organism evidence="1 2">
    <name type="scientific">Hygrophoropsis aurantiaca</name>
    <dbReference type="NCBI Taxonomy" id="72124"/>
    <lineage>
        <taxon>Eukaryota</taxon>
        <taxon>Fungi</taxon>
        <taxon>Dikarya</taxon>
        <taxon>Basidiomycota</taxon>
        <taxon>Agaricomycotina</taxon>
        <taxon>Agaricomycetes</taxon>
        <taxon>Agaricomycetidae</taxon>
        <taxon>Boletales</taxon>
        <taxon>Coniophorineae</taxon>
        <taxon>Hygrophoropsidaceae</taxon>
        <taxon>Hygrophoropsis</taxon>
    </lineage>
</organism>
<evidence type="ECO:0000313" key="2">
    <source>
        <dbReference type="Proteomes" id="UP000790377"/>
    </source>
</evidence>
<accession>A0ACB8AS91</accession>
<dbReference type="Proteomes" id="UP000790377">
    <property type="component" value="Unassembled WGS sequence"/>
</dbReference>
<keyword evidence="2" id="KW-1185">Reference proteome</keyword>
<gene>
    <name evidence="1" type="ORF">BJ138DRAFT_1097980</name>
</gene>
<protein>
    <submittedName>
        <fullName evidence="1">Uncharacterized protein</fullName>
    </submittedName>
</protein>